<dbReference type="InterPro" id="IPR050447">
    <property type="entry name" value="Erg6_SMT_methyltransf"/>
</dbReference>
<dbReference type="OrthoDB" id="43862at2"/>
<dbReference type="InterPro" id="IPR013216">
    <property type="entry name" value="Methyltransf_11"/>
</dbReference>
<feature type="domain" description="Methyltransferase type 11" evidence="2">
    <location>
        <begin position="50"/>
        <end position="149"/>
    </location>
</feature>
<dbReference type="InterPro" id="IPR029063">
    <property type="entry name" value="SAM-dependent_MTases_sf"/>
</dbReference>
<protein>
    <submittedName>
        <fullName evidence="3">Class I SAM-dependent methyltransferase</fullName>
    </submittedName>
</protein>
<dbReference type="GO" id="GO:0003838">
    <property type="term" value="F:sterol 24-C-methyltransferase activity"/>
    <property type="evidence" value="ECO:0007669"/>
    <property type="project" value="TreeGrafter"/>
</dbReference>
<name>A0A3S1DGN0_9BACL</name>
<dbReference type="Pfam" id="PF08241">
    <property type="entry name" value="Methyltransf_11"/>
    <property type="match status" value="1"/>
</dbReference>
<dbReference type="Proteomes" id="UP000279446">
    <property type="component" value="Unassembled WGS sequence"/>
</dbReference>
<evidence type="ECO:0000259" key="2">
    <source>
        <dbReference type="Pfam" id="PF08241"/>
    </source>
</evidence>
<gene>
    <name evidence="3" type="ORF">EJP82_17745</name>
</gene>
<dbReference type="RefSeq" id="WP_127193405.1">
    <property type="nucleotide sequence ID" value="NZ_RZNY01000015.1"/>
</dbReference>
<keyword evidence="4" id="KW-1185">Reference proteome</keyword>
<sequence length="196" mass="22575">MSILESLIEQSKNPNKRIGKIMLNIMNKAHMSRTKFALNKLSIKEGYILLDIGCGGGETIREMSKMNTDIRIFGVDYSETSVNLSIDRNSKDVQFGKVEIVVGEVSKLPFEDNYFDIITAVQTHYYWPDLKNDVKEVYRVMNTNGKLLIAAEIYKINYHMEGYKTSDEVKELLQSLGFRKVTIEEDGKWRYVIGEK</sequence>
<dbReference type="GO" id="GO:0016126">
    <property type="term" value="P:sterol biosynthetic process"/>
    <property type="evidence" value="ECO:0007669"/>
    <property type="project" value="TreeGrafter"/>
</dbReference>
<dbReference type="CDD" id="cd02440">
    <property type="entry name" value="AdoMet_MTases"/>
    <property type="match status" value="1"/>
</dbReference>
<dbReference type="AlphaFoldDB" id="A0A3S1DGN0"/>
<dbReference type="PANTHER" id="PTHR44068">
    <property type="entry name" value="ZGC:194242"/>
    <property type="match status" value="1"/>
</dbReference>
<evidence type="ECO:0000313" key="3">
    <source>
        <dbReference type="EMBL" id="RUT44460.1"/>
    </source>
</evidence>
<organism evidence="3 4">
    <name type="scientific">Paenibacillus anaericanus</name>
    <dbReference type="NCBI Taxonomy" id="170367"/>
    <lineage>
        <taxon>Bacteria</taxon>
        <taxon>Bacillati</taxon>
        <taxon>Bacillota</taxon>
        <taxon>Bacilli</taxon>
        <taxon>Bacillales</taxon>
        <taxon>Paenibacillaceae</taxon>
        <taxon>Paenibacillus</taxon>
    </lineage>
</organism>
<comment type="caution">
    <text evidence="3">The sequence shown here is derived from an EMBL/GenBank/DDBJ whole genome shotgun (WGS) entry which is preliminary data.</text>
</comment>
<accession>A0A3S1DGN0</accession>
<reference evidence="3 4" key="1">
    <citation type="submission" date="2018-12" db="EMBL/GenBank/DDBJ databases">
        <authorList>
            <person name="Sun L."/>
            <person name="Chen Z."/>
        </authorList>
    </citation>
    <scope>NUCLEOTIDE SEQUENCE [LARGE SCALE GENOMIC DNA]</scope>
    <source>
        <strain evidence="3 4">DSM 15890</strain>
    </source>
</reference>
<dbReference type="PANTHER" id="PTHR44068:SF1">
    <property type="entry name" value="HYPOTHETICAL LOC100005854"/>
    <property type="match status" value="1"/>
</dbReference>
<proteinExistence type="predicted"/>
<evidence type="ECO:0000256" key="1">
    <source>
        <dbReference type="ARBA" id="ARBA00022679"/>
    </source>
</evidence>
<keyword evidence="1 3" id="KW-0808">Transferase</keyword>
<dbReference type="Gene3D" id="3.40.50.150">
    <property type="entry name" value="Vaccinia Virus protein VP39"/>
    <property type="match status" value="1"/>
</dbReference>
<dbReference type="EMBL" id="RZNY01000015">
    <property type="protein sequence ID" value="RUT44460.1"/>
    <property type="molecule type" value="Genomic_DNA"/>
</dbReference>
<dbReference type="GO" id="GO:0032259">
    <property type="term" value="P:methylation"/>
    <property type="evidence" value="ECO:0007669"/>
    <property type="project" value="UniProtKB-KW"/>
</dbReference>
<dbReference type="SUPFAM" id="SSF53335">
    <property type="entry name" value="S-adenosyl-L-methionine-dependent methyltransferases"/>
    <property type="match status" value="1"/>
</dbReference>
<evidence type="ECO:0000313" key="4">
    <source>
        <dbReference type="Proteomes" id="UP000279446"/>
    </source>
</evidence>
<keyword evidence="3" id="KW-0489">Methyltransferase</keyword>